<comment type="caution">
    <text evidence="1">The sequence shown here is derived from an EMBL/GenBank/DDBJ whole genome shotgun (WGS) entry which is preliminary data.</text>
</comment>
<gene>
    <name evidence="1" type="ORF">PHLCEN_2v6429</name>
</gene>
<dbReference type="AlphaFoldDB" id="A0A2R6P053"/>
<accession>A0A2R6P053</accession>
<organism evidence="1 2">
    <name type="scientific">Hermanssonia centrifuga</name>
    <dbReference type="NCBI Taxonomy" id="98765"/>
    <lineage>
        <taxon>Eukaryota</taxon>
        <taxon>Fungi</taxon>
        <taxon>Dikarya</taxon>
        <taxon>Basidiomycota</taxon>
        <taxon>Agaricomycotina</taxon>
        <taxon>Agaricomycetes</taxon>
        <taxon>Polyporales</taxon>
        <taxon>Meruliaceae</taxon>
        <taxon>Hermanssonia</taxon>
    </lineage>
</organism>
<keyword evidence="2" id="KW-1185">Reference proteome</keyword>
<name>A0A2R6P053_9APHY</name>
<reference evidence="1 2" key="1">
    <citation type="submission" date="2018-02" db="EMBL/GenBank/DDBJ databases">
        <title>Genome sequence of the basidiomycete white-rot fungus Phlebia centrifuga.</title>
        <authorList>
            <person name="Granchi Z."/>
            <person name="Peng M."/>
            <person name="de Vries R.P."/>
            <person name="Hilden K."/>
            <person name="Makela M.R."/>
            <person name="Grigoriev I."/>
            <person name="Riley R."/>
        </authorList>
    </citation>
    <scope>NUCLEOTIDE SEQUENCE [LARGE SCALE GENOMIC DNA]</scope>
    <source>
        <strain evidence="1 2">FBCC195</strain>
    </source>
</reference>
<sequence length="59" mass="6435">MVEVLLIALQANRVSAWATRAELSAMVDADNERVAFRICQVVRQSGGLIDVVATEGDLY</sequence>
<dbReference type="EMBL" id="MLYV02000623">
    <property type="protein sequence ID" value="PSR81269.1"/>
    <property type="molecule type" value="Genomic_DNA"/>
</dbReference>
<evidence type="ECO:0000313" key="1">
    <source>
        <dbReference type="EMBL" id="PSR81269.1"/>
    </source>
</evidence>
<evidence type="ECO:0000313" key="2">
    <source>
        <dbReference type="Proteomes" id="UP000186601"/>
    </source>
</evidence>
<protein>
    <submittedName>
        <fullName evidence="1">Uncharacterized protein</fullName>
    </submittedName>
</protein>
<proteinExistence type="predicted"/>
<dbReference type="Proteomes" id="UP000186601">
    <property type="component" value="Unassembled WGS sequence"/>
</dbReference>